<dbReference type="Pfam" id="PF00376">
    <property type="entry name" value="MerR"/>
    <property type="match status" value="1"/>
</dbReference>
<dbReference type="PANTHER" id="PTHR30204">
    <property type="entry name" value="REDOX-CYCLING DRUG-SENSING TRANSCRIPTIONAL ACTIVATOR SOXR"/>
    <property type="match status" value="1"/>
</dbReference>
<accession>A0ABW6VIK7</accession>
<organism evidence="3 4">
    <name type="scientific">Microtetraspora fusca</name>
    <dbReference type="NCBI Taxonomy" id="1997"/>
    <lineage>
        <taxon>Bacteria</taxon>
        <taxon>Bacillati</taxon>
        <taxon>Actinomycetota</taxon>
        <taxon>Actinomycetes</taxon>
        <taxon>Streptosporangiales</taxon>
        <taxon>Streptosporangiaceae</taxon>
        <taxon>Microtetraspora</taxon>
    </lineage>
</organism>
<keyword evidence="1 3" id="KW-0238">DNA-binding</keyword>
<keyword evidence="4" id="KW-1185">Reference proteome</keyword>
<reference evidence="3 4" key="1">
    <citation type="submission" date="2024-10" db="EMBL/GenBank/DDBJ databases">
        <title>The Natural Products Discovery Center: Release of the First 8490 Sequenced Strains for Exploring Actinobacteria Biosynthetic Diversity.</title>
        <authorList>
            <person name="Kalkreuter E."/>
            <person name="Kautsar S.A."/>
            <person name="Yang D."/>
            <person name="Bader C.D."/>
            <person name="Teijaro C.N."/>
            <person name="Fluegel L."/>
            <person name="Davis C.M."/>
            <person name="Simpson J.R."/>
            <person name="Lauterbach L."/>
            <person name="Steele A.D."/>
            <person name="Gui C."/>
            <person name="Meng S."/>
            <person name="Li G."/>
            <person name="Viehrig K."/>
            <person name="Ye F."/>
            <person name="Su P."/>
            <person name="Kiefer A.F."/>
            <person name="Nichols A."/>
            <person name="Cepeda A.J."/>
            <person name="Yan W."/>
            <person name="Fan B."/>
            <person name="Jiang Y."/>
            <person name="Adhikari A."/>
            <person name="Zheng C.-J."/>
            <person name="Schuster L."/>
            <person name="Cowan T.M."/>
            <person name="Smanski M.J."/>
            <person name="Chevrette M.G."/>
            <person name="De Carvalho L.P.S."/>
            <person name="Shen B."/>
        </authorList>
    </citation>
    <scope>NUCLEOTIDE SEQUENCE [LARGE SCALE GENOMIC DNA]</scope>
    <source>
        <strain evidence="3 4">NPDC001281</strain>
    </source>
</reference>
<dbReference type="SMART" id="SM00422">
    <property type="entry name" value="HTH_MERR"/>
    <property type="match status" value="1"/>
</dbReference>
<dbReference type="InterPro" id="IPR011256">
    <property type="entry name" value="Reg_factor_effector_dom_sf"/>
</dbReference>
<evidence type="ECO:0000313" key="4">
    <source>
        <dbReference type="Proteomes" id="UP001602119"/>
    </source>
</evidence>
<dbReference type="PROSITE" id="PS00552">
    <property type="entry name" value="HTH_MERR_1"/>
    <property type="match status" value="1"/>
</dbReference>
<dbReference type="InterPro" id="IPR047057">
    <property type="entry name" value="MerR_fam"/>
</dbReference>
<gene>
    <name evidence="3" type="ORF">ACFY05_40145</name>
</gene>
<dbReference type="GO" id="GO:0003677">
    <property type="term" value="F:DNA binding"/>
    <property type="evidence" value="ECO:0007669"/>
    <property type="project" value="UniProtKB-KW"/>
</dbReference>
<dbReference type="InterPro" id="IPR009061">
    <property type="entry name" value="DNA-bd_dom_put_sf"/>
</dbReference>
<dbReference type="SUPFAM" id="SSF46955">
    <property type="entry name" value="Putative DNA-binding domain"/>
    <property type="match status" value="1"/>
</dbReference>
<dbReference type="PANTHER" id="PTHR30204:SF97">
    <property type="entry name" value="MERR FAMILY REGULATORY PROTEIN"/>
    <property type="match status" value="1"/>
</dbReference>
<dbReference type="PROSITE" id="PS50937">
    <property type="entry name" value="HTH_MERR_2"/>
    <property type="match status" value="1"/>
</dbReference>
<evidence type="ECO:0000256" key="1">
    <source>
        <dbReference type="ARBA" id="ARBA00023125"/>
    </source>
</evidence>
<protein>
    <submittedName>
        <fullName evidence="3">MerR family DNA-binding transcriptional regulator</fullName>
    </submittedName>
</protein>
<dbReference type="Gene3D" id="1.10.1660.10">
    <property type="match status" value="1"/>
</dbReference>
<dbReference type="RefSeq" id="WP_066943650.1">
    <property type="nucleotide sequence ID" value="NZ_BBYK01000053.1"/>
</dbReference>
<dbReference type="Gene3D" id="3.20.80.10">
    <property type="entry name" value="Regulatory factor, effector binding domain"/>
    <property type="match status" value="1"/>
</dbReference>
<dbReference type="Proteomes" id="UP001602119">
    <property type="component" value="Unassembled WGS sequence"/>
</dbReference>
<proteinExistence type="predicted"/>
<dbReference type="InterPro" id="IPR000551">
    <property type="entry name" value="MerR-type_HTH_dom"/>
</dbReference>
<feature type="domain" description="HTH merR-type" evidence="2">
    <location>
        <begin position="1"/>
        <end position="70"/>
    </location>
</feature>
<sequence>MSIGEFAQLTGLSVKALRLYDERGLLSPAMVDPWSRHRRYTAAQFEQALRLRSARSADLPLAEMPALIADEGGAAATLAAHRARLAAERERQDAALDTLERLLAEPVQWETEVRRAAAQHWAGVVLPADGSDDDSANEQANELFAQLWQRLSEAGNPPVGPFWTTIRTASESETEIQVLCCWPVAALPPGDWDVESGTIEPGAELVTRWRFDQDAPVVDGAAHPAVLALLAAAERRGASVSLAQVRQIGLLDEEGQPVGVEVAVRLAE</sequence>
<dbReference type="EMBL" id="JBIAXI010000041">
    <property type="protein sequence ID" value="MFF4779050.1"/>
    <property type="molecule type" value="Genomic_DNA"/>
</dbReference>
<comment type="caution">
    <text evidence="3">The sequence shown here is derived from an EMBL/GenBank/DDBJ whole genome shotgun (WGS) entry which is preliminary data.</text>
</comment>
<evidence type="ECO:0000313" key="3">
    <source>
        <dbReference type="EMBL" id="MFF4779050.1"/>
    </source>
</evidence>
<name>A0ABW6VIK7_MICFU</name>
<evidence type="ECO:0000259" key="2">
    <source>
        <dbReference type="PROSITE" id="PS50937"/>
    </source>
</evidence>